<evidence type="ECO:0008006" key="4">
    <source>
        <dbReference type="Google" id="ProtNLM"/>
    </source>
</evidence>
<dbReference type="OrthoDB" id="5583261at2"/>
<name>A0A5J5FXW2_9GAMM</name>
<feature type="signal peptide" evidence="1">
    <location>
        <begin position="1"/>
        <end position="21"/>
    </location>
</feature>
<sequence length="720" mass="79907">MKGTTALAGCLTLLLSGQAFASADDLCGFSDTECGMSAQPWLAPDNDTRTNLILLQAGRNGIPLPVPQPLPDQARTRIDPFTAWRVMGLAATVEPTPDAESEQSDNAALANAAQALGLSQQWLAKIAAADANEGEGREVSNTPATATDFLHVLGQDAQLNGRQRSTLALYRIAMLPDDEFGDLNDAMLDAVPDDGHAGEFKRYLLNAVAFYESAFAQAEQGFQALSQASQPWVAETARYMLIRVAIGQAMQNALDEYNMFDPGKADKQAAQRAIARIDEYLQRYPQGRYASSAQGLYRRAYWIAGDIPALAGIYSRTLAQSDDIDTLQSLSDEIDNKLLENSQFTLDADNPALMLIQDLKRLRSERSWNNLPPLTDAELSAQQPLFEQAGMAQEARYLLAAWQFFRRGDNEAVLTLTPASAPADLTASTAFSLQVLRGKALHNLKRWQDAETHWRHLLTRKVNYTQQQYLQLALAETLVSGGRPERVFAADSPITNLRFRSAVLKTSADAQLLRQQVEQAPSQEEQAIALHTLLSKDLSHGDYRGWLRDSAWRTRIPPLINTENASWNMENLQDFDWDGGDTEEGYQCPALTAVVTALSQRPGDARALNCLGEFYLRTDNQVGFDWGEDNALQGLTQAPQSFAGQLRNRLDDYMQVIADAKAPPEDKSYALYRAIYCYAPSGYNGCGSQTIDKATRRAWFTQLKREFKGSQWADQLRYYW</sequence>
<accession>A0A5J5FXW2</accession>
<reference evidence="2 3" key="1">
    <citation type="submission" date="2019-09" db="EMBL/GenBank/DDBJ databases">
        <authorList>
            <person name="Li Y."/>
        </authorList>
    </citation>
    <scope>NUCLEOTIDE SEQUENCE [LARGE SCALE GENOMIC DNA]</scope>
    <source>
        <strain evidence="2 3">L3-3HA</strain>
    </source>
</reference>
<evidence type="ECO:0000313" key="3">
    <source>
        <dbReference type="Proteomes" id="UP000335415"/>
    </source>
</evidence>
<gene>
    <name evidence="2" type="ORF">FJU30_16365</name>
</gene>
<evidence type="ECO:0000313" key="2">
    <source>
        <dbReference type="EMBL" id="KAA8998573.1"/>
    </source>
</evidence>
<keyword evidence="3" id="KW-1185">Reference proteome</keyword>
<dbReference type="EMBL" id="VYKJ01000008">
    <property type="protein sequence ID" value="KAA8998573.1"/>
    <property type="molecule type" value="Genomic_DNA"/>
</dbReference>
<dbReference type="AlphaFoldDB" id="A0A5J5FXW2"/>
<evidence type="ECO:0000256" key="1">
    <source>
        <dbReference type="SAM" id="SignalP"/>
    </source>
</evidence>
<proteinExistence type="predicted"/>
<protein>
    <recommendedName>
        <fullName evidence="4">Outer membrane assembly lipoprotein YfiO</fullName>
    </recommendedName>
</protein>
<comment type="caution">
    <text evidence="2">The sequence shown here is derived from an EMBL/GenBank/DDBJ whole genome shotgun (WGS) entry which is preliminary data.</text>
</comment>
<feature type="chain" id="PRO_5023906428" description="Outer membrane assembly lipoprotein YfiO" evidence="1">
    <location>
        <begin position="22"/>
        <end position="720"/>
    </location>
</feature>
<organism evidence="2 3">
    <name type="scientific">Affinibrenneria salicis</name>
    <dbReference type="NCBI Taxonomy" id="2590031"/>
    <lineage>
        <taxon>Bacteria</taxon>
        <taxon>Pseudomonadati</taxon>
        <taxon>Pseudomonadota</taxon>
        <taxon>Gammaproteobacteria</taxon>
        <taxon>Enterobacterales</taxon>
        <taxon>Pectobacteriaceae</taxon>
        <taxon>Affinibrenneria</taxon>
    </lineage>
</organism>
<dbReference type="RefSeq" id="WP_150436049.1">
    <property type="nucleotide sequence ID" value="NZ_VYKJ01000008.1"/>
</dbReference>
<dbReference type="Proteomes" id="UP000335415">
    <property type="component" value="Unassembled WGS sequence"/>
</dbReference>
<keyword evidence="1" id="KW-0732">Signal</keyword>